<name>A0A437S9C3_9FIRM</name>
<evidence type="ECO:0000313" key="1">
    <source>
        <dbReference type="EMBL" id="RVU55428.1"/>
    </source>
</evidence>
<dbReference type="OrthoDB" id="9815278at2"/>
<organism evidence="1 2">
    <name type="scientific">Anaerosphaera multitolerans</name>
    <dbReference type="NCBI Taxonomy" id="2487351"/>
    <lineage>
        <taxon>Bacteria</taxon>
        <taxon>Bacillati</taxon>
        <taxon>Bacillota</taxon>
        <taxon>Tissierellia</taxon>
        <taxon>Tissierellales</taxon>
        <taxon>Peptoniphilaceae</taxon>
        <taxon>Anaerosphaera</taxon>
    </lineage>
</organism>
<evidence type="ECO:0000313" key="2">
    <source>
        <dbReference type="Proteomes" id="UP000288812"/>
    </source>
</evidence>
<dbReference type="Proteomes" id="UP000288812">
    <property type="component" value="Unassembled WGS sequence"/>
</dbReference>
<proteinExistence type="predicted"/>
<reference evidence="1 2" key="1">
    <citation type="submission" date="2018-11" db="EMBL/GenBank/DDBJ databases">
        <title>Genome sequencing and assembly of Anaerosphaera sp. nov., GS7-6-2.</title>
        <authorList>
            <person name="Rettenmaier R."/>
            <person name="Liebl W."/>
            <person name="Zverlov V."/>
        </authorList>
    </citation>
    <scope>NUCLEOTIDE SEQUENCE [LARGE SCALE GENOMIC DNA]</scope>
    <source>
        <strain evidence="1 2">GS7-6-2</strain>
    </source>
</reference>
<gene>
    <name evidence="1" type="ORF">EF514_01475</name>
</gene>
<protein>
    <recommendedName>
        <fullName evidence="3">DUF5320 domain-containing protein</fullName>
    </recommendedName>
</protein>
<dbReference type="EMBL" id="RLIH01000002">
    <property type="protein sequence ID" value="RVU55428.1"/>
    <property type="molecule type" value="Genomic_DNA"/>
</dbReference>
<dbReference type="Pfam" id="PF17253">
    <property type="entry name" value="DUF5320"/>
    <property type="match status" value="1"/>
</dbReference>
<keyword evidence="2" id="KW-1185">Reference proteome</keyword>
<dbReference type="RefSeq" id="WP_127723104.1">
    <property type="nucleotide sequence ID" value="NZ_RLIH01000002.1"/>
</dbReference>
<sequence length="88" mass="9578">MPRRDGTGPMGAGAKTGRGLGNCAEAKISERGIRRGMGLGCRRGFGRCFGRSLSIDQSSPETKKDVLCEQKNILQEQLNVIDQQLEKL</sequence>
<evidence type="ECO:0008006" key="3">
    <source>
        <dbReference type="Google" id="ProtNLM"/>
    </source>
</evidence>
<comment type="caution">
    <text evidence="1">The sequence shown here is derived from an EMBL/GenBank/DDBJ whole genome shotgun (WGS) entry which is preliminary data.</text>
</comment>
<dbReference type="InterPro" id="IPR035205">
    <property type="entry name" value="DUF5320"/>
</dbReference>
<accession>A0A437S9C3</accession>
<dbReference type="AlphaFoldDB" id="A0A437S9C3"/>